<feature type="transmembrane region" description="Helical" evidence="2">
    <location>
        <begin position="67"/>
        <end position="91"/>
    </location>
</feature>
<dbReference type="GeneID" id="19113472"/>
<dbReference type="eggNOG" id="ENOG502SHUV">
    <property type="taxonomic scope" value="Eukaryota"/>
</dbReference>
<feature type="region of interest" description="Disordered" evidence="1">
    <location>
        <begin position="274"/>
        <end position="305"/>
    </location>
</feature>
<dbReference type="EMBL" id="KB445562">
    <property type="protein sequence ID" value="EMC92223.1"/>
    <property type="molecule type" value="Genomic_DNA"/>
</dbReference>
<proteinExistence type="predicted"/>
<evidence type="ECO:0008006" key="5">
    <source>
        <dbReference type="Google" id="ProtNLM"/>
    </source>
</evidence>
<name>M2MLF4_BAUPA</name>
<reference evidence="3 4" key="1">
    <citation type="journal article" date="2012" name="PLoS Pathog.">
        <title>Diverse lifestyles and strategies of plant pathogenesis encoded in the genomes of eighteen Dothideomycetes fungi.</title>
        <authorList>
            <person name="Ohm R.A."/>
            <person name="Feau N."/>
            <person name="Henrissat B."/>
            <person name="Schoch C.L."/>
            <person name="Horwitz B.A."/>
            <person name="Barry K.W."/>
            <person name="Condon B.J."/>
            <person name="Copeland A.C."/>
            <person name="Dhillon B."/>
            <person name="Glaser F."/>
            <person name="Hesse C.N."/>
            <person name="Kosti I."/>
            <person name="LaButti K."/>
            <person name="Lindquist E.A."/>
            <person name="Lucas S."/>
            <person name="Salamov A.A."/>
            <person name="Bradshaw R.E."/>
            <person name="Ciuffetti L."/>
            <person name="Hamelin R.C."/>
            <person name="Kema G.H.J."/>
            <person name="Lawrence C."/>
            <person name="Scott J.A."/>
            <person name="Spatafora J.W."/>
            <person name="Turgeon B.G."/>
            <person name="de Wit P.J.G.M."/>
            <person name="Zhong S."/>
            <person name="Goodwin S.B."/>
            <person name="Grigoriev I.V."/>
        </authorList>
    </citation>
    <scope>NUCLEOTIDE SEQUENCE [LARGE SCALE GENOMIC DNA]</scope>
    <source>
        <strain evidence="3 4">UAMH 10762</strain>
    </source>
</reference>
<evidence type="ECO:0000256" key="1">
    <source>
        <dbReference type="SAM" id="MobiDB-lite"/>
    </source>
</evidence>
<feature type="transmembrane region" description="Helical" evidence="2">
    <location>
        <begin position="181"/>
        <end position="209"/>
    </location>
</feature>
<evidence type="ECO:0000256" key="2">
    <source>
        <dbReference type="SAM" id="Phobius"/>
    </source>
</evidence>
<keyword evidence="4" id="KW-1185">Reference proteome</keyword>
<dbReference type="Gene3D" id="1.20.1280.290">
    <property type="match status" value="1"/>
</dbReference>
<gene>
    <name evidence="3" type="ORF">BAUCODRAFT_38240</name>
</gene>
<feature type="transmembrane region" description="Helical" evidence="2">
    <location>
        <begin position="120"/>
        <end position="139"/>
    </location>
</feature>
<evidence type="ECO:0000313" key="4">
    <source>
        <dbReference type="Proteomes" id="UP000011761"/>
    </source>
</evidence>
<dbReference type="OMA" id="QWARIIS"/>
<feature type="transmembrane region" description="Helical" evidence="2">
    <location>
        <begin position="151"/>
        <end position="169"/>
    </location>
</feature>
<keyword evidence="2" id="KW-0812">Transmembrane</keyword>
<evidence type="ECO:0000313" key="3">
    <source>
        <dbReference type="EMBL" id="EMC92223.1"/>
    </source>
</evidence>
<dbReference type="KEGG" id="bcom:BAUCODRAFT_38240"/>
<organism evidence="3 4">
    <name type="scientific">Baudoinia panamericana (strain UAMH 10762)</name>
    <name type="common">Angels' share fungus</name>
    <name type="synonym">Baudoinia compniacensis (strain UAMH 10762)</name>
    <dbReference type="NCBI Taxonomy" id="717646"/>
    <lineage>
        <taxon>Eukaryota</taxon>
        <taxon>Fungi</taxon>
        <taxon>Dikarya</taxon>
        <taxon>Ascomycota</taxon>
        <taxon>Pezizomycotina</taxon>
        <taxon>Dothideomycetes</taxon>
        <taxon>Dothideomycetidae</taxon>
        <taxon>Mycosphaerellales</taxon>
        <taxon>Teratosphaeriaceae</taxon>
        <taxon>Baudoinia</taxon>
    </lineage>
</organism>
<feature type="transmembrane region" description="Helical" evidence="2">
    <location>
        <begin position="27"/>
        <end position="47"/>
    </location>
</feature>
<dbReference type="HOGENOM" id="CLU_033734_0_0_1"/>
<feature type="transmembrane region" description="Helical" evidence="2">
    <location>
        <begin position="215"/>
        <end position="237"/>
    </location>
</feature>
<accession>M2MLF4</accession>
<protein>
    <recommendedName>
        <fullName evidence="5">PQ loop repeat protein</fullName>
    </recommendedName>
</protein>
<keyword evidence="2" id="KW-1133">Transmembrane helix</keyword>
<dbReference type="OrthoDB" id="19344at2759"/>
<dbReference type="Proteomes" id="UP000011761">
    <property type="component" value="Unassembled WGS sequence"/>
</dbReference>
<keyword evidence="2" id="KW-0472">Membrane</keyword>
<sequence>MAWVVLCTLPQWARIISRKSAEGLSTLYILLGSISGVCAIGNVMMLPSSAIALDCCNVNSGFACVSGLLGMMQVTIGIACFWVVLGLYVYFAKEEAVAEKIGRRSSIAGPERTNRRATRAWYVLITACSFALLILVISWTIRLRFPQYSQTWANVLGIAVAVFACLQWIPQVVTSFHLGHLGSLSVLSLLLTTPYTLIFCISMMVRVGIAGWSAWIVYVLVGIMQLILIIMAAVFAIRDRRVGEDGKPFQTVLEASLPASFDGWAIRARGDRPSVAASTVAPNEHPSERSPLLSRRRPSDAVSES</sequence>
<dbReference type="AlphaFoldDB" id="M2MLF4"/>
<dbReference type="RefSeq" id="XP_007680357.1">
    <property type="nucleotide sequence ID" value="XM_007682167.1"/>
</dbReference>